<accession>W2SYE7</accession>
<feature type="transmembrane region" description="Helical" evidence="1">
    <location>
        <begin position="43"/>
        <end position="62"/>
    </location>
</feature>
<keyword evidence="1" id="KW-0472">Membrane</keyword>
<evidence type="ECO:0000256" key="1">
    <source>
        <dbReference type="SAM" id="Phobius"/>
    </source>
</evidence>
<dbReference type="OrthoDB" id="5875434at2759"/>
<dbReference type="KEGG" id="nai:NECAME_12906"/>
<evidence type="ECO:0000313" key="2">
    <source>
        <dbReference type="EMBL" id="ETN74563.1"/>
    </source>
</evidence>
<protein>
    <submittedName>
        <fullName evidence="2">Uncharacterized protein</fullName>
    </submittedName>
</protein>
<dbReference type="AlphaFoldDB" id="W2SYE7"/>
<evidence type="ECO:0000313" key="3">
    <source>
        <dbReference type="Proteomes" id="UP000053676"/>
    </source>
</evidence>
<dbReference type="EMBL" id="KI660352">
    <property type="protein sequence ID" value="ETN74563.1"/>
    <property type="molecule type" value="Genomic_DNA"/>
</dbReference>
<reference evidence="3" key="1">
    <citation type="journal article" date="2014" name="Nat. Genet.">
        <title>Genome of the human hookworm Necator americanus.</title>
        <authorList>
            <person name="Tang Y.T."/>
            <person name="Gao X."/>
            <person name="Rosa B.A."/>
            <person name="Abubucker S."/>
            <person name="Hallsworth-Pepin K."/>
            <person name="Martin J."/>
            <person name="Tyagi R."/>
            <person name="Heizer E."/>
            <person name="Zhang X."/>
            <person name="Bhonagiri-Palsikar V."/>
            <person name="Minx P."/>
            <person name="Warren W.C."/>
            <person name="Wang Q."/>
            <person name="Zhan B."/>
            <person name="Hotez P.J."/>
            <person name="Sternberg P.W."/>
            <person name="Dougall A."/>
            <person name="Gaze S.T."/>
            <person name="Mulvenna J."/>
            <person name="Sotillo J."/>
            <person name="Ranganathan S."/>
            <person name="Rabelo E.M."/>
            <person name="Wilson R.K."/>
            <person name="Felgner P.L."/>
            <person name="Bethony J."/>
            <person name="Hawdon J.M."/>
            <person name="Gasser R.B."/>
            <person name="Loukas A."/>
            <person name="Mitreva M."/>
        </authorList>
    </citation>
    <scope>NUCLEOTIDE SEQUENCE [LARGE SCALE GENOMIC DNA]</scope>
</reference>
<sequence>MNRGHWHVAMFPGEDLETKKSTKDPLMNTAPKSEIYLINSNGFTFWCYHTAMVQMFLIAKIVRGRRLLHELEQQEKDQIVLEAAQAASTRFKAGNKKLEDEPRSGRPTAISFDELKNLAEQHPYEGIIAQSTSDCAMNGASVFKRNSEVMGLLDLTAAQLLGYVADREKTGIENEPMPSLRRSWSEGADSLFLRCQSFQNSVRPEACKQVTVEYKRCSWETSPKIEKPRFHSMGFV</sequence>
<organism evidence="2 3">
    <name type="scientific">Necator americanus</name>
    <name type="common">Human hookworm</name>
    <dbReference type="NCBI Taxonomy" id="51031"/>
    <lineage>
        <taxon>Eukaryota</taxon>
        <taxon>Metazoa</taxon>
        <taxon>Ecdysozoa</taxon>
        <taxon>Nematoda</taxon>
        <taxon>Chromadorea</taxon>
        <taxon>Rhabditida</taxon>
        <taxon>Rhabditina</taxon>
        <taxon>Rhabditomorpha</taxon>
        <taxon>Strongyloidea</taxon>
        <taxon>Ancylostomatidae</taxon>
        <taxon>Bunostominae</taxon>
        <taxon>Necator</taxon>
    </lineage>
</organism>
<keyword evidence="1" id="KW-1133">Transmembrane helix</keyword>
<keyword evidence="1" id="KW-0812">Transmembrane</keyword>
<dbReference type="Proteomes" id="UP000053676">
    <property type="component" value="Unassembled WGS sequence"/>
</dbReference>
<keyword evidence="3" id="KW-1185">Reference proteome</keyword>
<proteinExistence type="predicted"/>
<gene>
    <name evidence="2" type="ORF">NECAME_12906</name>
</gene>
<name>W2SYE7_NECAM</name>